<dbReference type="GO" id="GO:0030170">
    <property type="term" value="F:pyridoxal phosphate binding"/>
    <property type="evidence" value="ECO:0007669"/>
    <property type="project" value="InterPro"/>
</dbReference>
<feature type="domain" description="MOSC" evidence="3">
    <location>
        <begin position="777"/>
        <end position="963"/>
    </location>
</feature>
<keyword evidence="1" id="KW-0501">Molybdenum cofactor biosynthesis</keyword>
<dbReference type="GO" id="GO:0030151">
    <property type="term" value="F:molybdenum ion binding"/>
    <property type="evidence" value="ECO:0007669"/>
    <property type="project" value="InterPro"/>
</dbReference>
<accession>A0A1D2A5B1</accession>
<dbReference type="Gene3D" id="3.90.1150.10">
    <property type="entry name" value="Aspartate Aminotransferase, domain 1"/>
    <property type="match status" value="1"/>
</dbReference>
<dbReference type="SUPFAM" id="SSF141673">
    <property type="entry name" value="MOSC N-terminal domain-like"/>
    <property type="match status" value="1"/>
</dbReference>
<dbReference type="PANTHER" id="PTHR14237">
    <property type="entry name" value="MOLYBDOPTERIN COFACTOR SULFURASE MOSC"/>
    <property type="match status" value="1"/>
</dbReference>
<dbReference type="InterPro" id="IPR015422">
    <property type="entry name" value="PyrdxlP-dep_Trfase_small"/>
</dbReference>
<dbReference type="InterPro" id="IPR000192">
    <property type="entry name" value="Aminotrans_V_dom"/>
</dbReference>
<feature type="region of interest" description="Disordered" evidence="2">
    <location>
        <begin position="447"/>
        <end position="468"/>
    </location>
</feature>
<protein>
    <recommendedName>
        <fullName evidence="3">MOSC domain-containing protein</fullName>
    </recommendedName>
</protein>
<dbReference type="AlphaFoldDB" id="A0A1D2A5B1"/>
<dbReference type="GO" id="GO:0003824">
    <property type="term" value="F:catalytic activity"/>
    <property type="evidence" value="ECO:0007669"/>
    <property type="project" value="InterPro"/>
</dbReference>
<dbReference type="GO" id="GO:0006777">
    <property type="term" value="P:Mo-molybdopterin cofactor biosynthetic process"/>
    <property type="evidence" value="ECO:0007669"/>
    <property type="project" value="UniProtKB-KW"/>
</dbReference>
<feature type="compositionally biased region" description="Basic and acidic residues" evidence="2">
    <location>
        <begin position="56"/>
        <end position="66"/>
    </location>
</feature>
<dbReference type="SUPFAM" id="SSF53383">
    <property type="entry name" value="PLP-dependent transferases"/>
    <property type="match status" value="1"/>
</dbReference>
<dbReference type="PANTHER" id="PTHR14237:SF80">
    <property type="entry name" value="MOLYBDENUM COFACTOR SULFURASE"/>
    <property type="match status" value="1"/>
</dbReference>
<dbReference type="InterPro" id="IPR005303">
    <property type="entry name" value="MOCOS_middle"/>
</dbReference>
<reference evidence="4" key="1">
    <citation type="submission" date="2015-08" db="EMBL/GenBank/DDBJ databases">
        <authorList>
            <person name="Babu N.S."/>
            <person name="Beckwith C.J."/>
            <person name="Beseler K.G."/>
            <person name="Brison A."/>
            <person name="Carone J.V."/>
            <person name="Caskin T.P."/>
            <person name="Diamond M."/>
            <person name="Durham M.E."/>
            <person name="Foxe J.M."/>
            <person name="Go M."/>
            <person name="Henderson B.A."/>
            <person name="Jones I.B."/>
            <person name="McGettigan J.A."/>
            <person name="Micheletti S.J."/>
            <person name="Nasrallah M.E."/>
            <person name="Ortiz D."/>
            <person name="Piller C.R."/>
            <person name="Privatt S.R."/>
            <person name="Schneider S.L."/>
            <person name="Sharp S."/>
            <person name="Smith T.C."/>
            <person name="Stanton J.D."/>
            <person name="Ullery H.E."/>
            <person name="Wilson R.J."/>
            <person name="Serrano M.G."/>
            <person name="Buck G."/>
            <person name="Lee V."/>
            <person name="Wang Y."/>
            <person name="Carvalho R."/>
            <person name="Voegtly L."/>
            <person name="Shi R."/>
            <person name="Duckworth R."/>
            <person name="Johnson A."/>
            <person name="Loviza R."/>
            <person name="Walstead R."/>
            <person name="Shah Z."/>
            <person name="Kiflezghi M."/>
            <person name="Wade K."/>
            <person name="Ball S.L."/>
            <person name="Bradley K.W."/>
            <person name="Asai D.J."/>
            <person name="Bowman C.A."/>
            <person name="Russell D.A."/>
            <person name="Pope W.H."/>
            <person name="Jacobs-Sera D."/>
            <person name="Hendrix R.W."/>
            <person name="Hatfull G.F."/>
        </authorList>
    </citation>
    <scope>NUCLEOTIDE SEQUENCE</scope>
</reference>
<evidence type="ECO:0000259" key="3">
    <source>
        <dbReference type="PROSITE" id="PS51340"/>
    </source>
</evidence>
<dbReference type="Pfam" id="PF00266">
    <property type="entry name" value="Aminotran_5"/>
    <property type="match status" value="1"/>
</dbReference>
<dbReference type="Pfam" id="PF03476">
    <property type="entry name" value="MOSC_N"/>
    <property type="match status" value="1"/>
</dbReference>
<name>A0A1D2A5B1_AUXPR</name>
<dbReference type="Gene3D" id="3.40.640.10">
    <property type="entry name" value="Type I PLP-dependent aspartate aminotransferase-like (Major domain)"/>
    <property type="match status" value="1"/>
</dbReference>
<dbReference type="PROSITE" id="PS51340">
    <property type="entry name" value="MOSC"/>
    <property type="match status" value="1"/>
</dbReference>
<dbReference type="InterPro" id="IPR005302">
    <property type="entry name" value="MoCF_Sase_C"/>
</dbReference>
<evidence type="ECO:0000256" key="2">
    <source>
        <dbReference type="SAM" id="MobiDB-lite"/>
    </source>
</evidence>
<feature type="region of interest" description="Disordered" evidence="2">
    <location>
        <begin position="56"/>
        <end position="76"/>
    </location>
</feature>
<gene>
    <name evidence="4" type="ORF">g.5345</name>
</gene>
<dbReference type="InterPro" id="IPR015421">
    <property type="entry name" value="PyrdxlP-dep_Trfase_major"/>
</dbReference>
<organism evidence="4">
    <name type="scientific">Auxenochlorella protothecoides</name>
    <name type="common">Green microalga</name>
    <name type="synonym">Chlorella protothecoides</name>
    <dbReference type="NCBI Taxonomy" id="3075"/>
    <lineage>
        <taxon>Eukaryota</taxon>
        <taxon>Viridiplantae</taxon>
        <taxon>Chlorophyta</taxon>
        <taxon>core chlorophytes</taxon>
        <taxon>Trebouxiophyceae</taxon>
        <taxon>Chlorellales</taxon>
        <taxon>Chlorellaceae</taxon>
        <taxon>Auxenochlorella</taxon>
    </lineage>
</organism>
<feature type="region of interest" description="Disordered" evidence="2">
    <location>
        <begin position="677"/>
        <end position="705"/>
    </location>
</feature>
<sequence>MGHAIPMHFATPLQAFASTTTPCLEPDLPKFVLCLLVAVFTGIAFEKWRARTRGKDAHDLSHDWPDGHSSPKPKPLRLQAASSPDVLAKYAPGSQSLIDAEFPSLRDVVYADYGGCPPLSSVALQLSTQALAAELTGNPHSAGSWGPGQPDWADALRRRTLEACGVGPGQYTCILTSGATAALKLVGETFPWHQDSSLFCHLTDNHNSVLGVRELAREGGARVVPVRLERSAGGLGVSLPACPSATAGAAPRPASLFAFPMESNFHGVRYGLELVNAVQACAADGEHPAWRVLLDAAKGAGTGPPDLAAHPADFVALSYYKLFGYPTGLGALLVRNDVLPLLRKTYFGGGAVGASAHDAPFHSLRPGAAGFEDGTLPFLAFQPALAGFDAIERMGGWRSVGVHAGALARALATRLAALRHASGRPACLLHGCWPGGSLLALAGDHAPEAPTRDAAQTPTTADTALPVRTSQGPTVTFSMLRGDGGHMGYREVERLASLRGIRLRTGCMCNPGACAQALGLTSREMRANHAEGHVCWDDRDLMHGKPTGAVRASLGYASRTSDVDRIVHFLEEFFVEKAEAPESLRPAPAVPPSSALVVTALTLYPVKSCRGIPATEWPLGPSGLLHDRSWVVVDGTGKPLSPKRCPGLLSIQPRLEWRRGVLVLEWVGGAAQVPGQARLSPEMPLGSGAAGAGSRPEAAGPQARSETLTAWLSAALQQPARLEASVARRRPASKLQSCVPEEGPRVAAGEKAASSETEGATLGGPGGAHSIIALGPPSLHSSVTPNTLPADVRQGMAALPTRFATSGDLLLVTRASLELLSEHAVHAVDLIRPTVRAGRGDVPACPTPTGESFAARFRPNIVVDGPAGGVPFAEDSWTEIRAGELGLRVAGACPRCDRICVDPGDGRWVGPEPLLSLAKLRRRRGKVCFGILLDVQQPLLPVDAPANTPALPLLRVGMALECLV</sequence>
<dbReference type="EMBL" id="GDKF01004381">
    <property type="protein sequence ID" value="JAT74241.1"/>
    <property type="molecule type" value="Transcribed_RNA"/>
</dbReference>
<feature type="region of interest" description="Disordered" evidence="2">
    <location>
        <begin position="735"/>
        <end position="774"/>
    </location>
</feature>
<dbReference type="Pfam" id="PF03473">
    <property type="entry name" value="MOSC"/>
    <property type="match status" value="1"/>
</dbReference>
<feature type="compositionally biased region" description="Low complexity" evidence="2">
    <location>
        <begin position="452"/>
        <end position="464"/>
    </location>
</feature>
<evidence type="ECO:0000313" key="4">
    <source>
        <dbReference type="EMBL" id="JAT74241.1"/>
    </source>
</evidence>
<dbReference type="InterPro" id="IPR015424">
    <property type="entry name" value="PyrdxlP-dep_Trfase"/>
</dbReference>
<evidence type="ECO:0000256" key="1">
    <source>
        <dbReference type="ARBA" id="ARBA00023150"/>
    </source>
</evidence>
<proteinExistence type="predicted"/>